<keyword evidence="2" id="KW-1185">Reference proteome</keyword>
<accession>A0A915J0V5</accession>
<evidence type="ECO:0000313" key="2">
    <source>
        <dbReference type="Proteomes" id="UP000887565"/>
    </source>
</evidence>
<reference evidence="3" key="1">
    <citation type="submission" date="2022-11" db="UniProtKB">
        <authorList>
            <consortium name="WormBaseParasite"/>
        </authorList>
    </citation>
    <scope>IDENTIFICATION</scope>
</reference>
<name>A0A915J0V5_ROMCU</name>
<organism evidence="2 3">
    <name type="scientific">Romanomermis culicivorax</name>
    <name type="common">Nematode worm</name>
    <dbReference type="NCBI Taxonomy" id="13658"/>
    <lineage>
        <taxon>Eukaryota</taxon>
        <taxon>Metazoa</taxon>
        <taxon>Ecdysozoa</taxon>
        <taxon>Nematoda</taxon>
        <taxon>Enoplea</taxon>
        <taxon>Dorylaimia</taxon>
        <taxon>Mermithida</taxon>
        <taxon>Mermithoidea</taxon>
        <taxon>Mermithidae</taxon>
        <taxon>Romanomermis</taxon>
    </lineage>
</organism>
<evidence type="ECO:0000256" key="1">
    <source>
        <dbReference type="SAM" id="MobiDB-lite"/>
    </source>
</evidence>
<dbReference type="Proteomes" id="UP000887565">
    <property type="component" value="Unplaced"/>
</dbReference>
<evidence type="ECO:0000313" key="3">
    <source>
        <dbReference type="WBParaSite" id="nRc.2.0.1.t19734-RA"/>
    </source>
</evidence>
<sequence length="72" mass="7677">MSNGTKLSRLKIGSGPNSPSSIMERQIANEVGRSIGCQSTQSPLAGYTAFNMSSMIILGFDERSSGFRFAVT</sequence>
<proteinExistence type="predicted"/>
<dbReference type="AlphaFoldDB" id="A0A915J0V5"/>
<dbReference type="WBParaSite" id="nRc.2.0.1.t19734-RA">
    <property type="protein sequence ID" value="nRc.2.0.1.t19734-RA"/>
    <property type="gene ID" value="nRc.2.0.1.g19734"/>
</dbReference>
<feature type="region of interest" description="Disordered" evidence="1">
    <location>
        <begin position="1"/>
        <end position="21"/>
    </location>
</feature>
<protein>
    <submittedName>
        <fullName evidence="3">Uncharacterized protein</fullName>
    </submittedName>
</protein>